<reference evidence="2 3" key="1">
    <citation type="submission" date="2024-09" db="EMBL/GenBank/DDBJ databases">
        <authorList>
            <person name="Sun Q."/>
            <person name="Mori K."/>
        </authorList>
    </citation>
    <scope>NUCLEOTIDE SEQUENCE [LARGE SCALE GENOMIC DNA]</scope>
    <source>
        <strain evidence="2 3">JCM 4362</strain>
    </source>
</reference>
<keyword evidence="1" id="KW-0732">Signal</keyword>
<dbReference type="Proteomes" id="UP001589718">
    <property type="component" value="Unassembled WGS sequence"/>
</dbReference>
<protein>
    <submittedName>
        <fullName evidence="2">Uncharacterized protein</fullName>
    </submittedName>
</protein>
<organism evidence="2 3">
    <name type="scientific">Streptomyces cremeus</name>
    <dbReference type="NCBI Taxonomy" id="66881"/>
    <lineage>
        <taxon>Bacteria</taxon>
        <taxon>Bacillati</taxon>
        <taxon>Actinomycetota</taxon>
        <taxon>Actinomycetes</taxon>
        <taxon>Kitasatosporales</taxon>
        <taxon>Streptomycetaceae</taxon>
        <taxon>Streptomyces</taxon>
    </lineage>
</organism>
<evidence type="ECO:0000313" key="3">
    <source>
        <dbReference type="Proteomes" id="UP001589718"/>
    </source>
</evidence>
<comment type="caution">
    <text evidence="2">The sequence shown here is derived from an EMBL/GenBank/DDBJ whole genome shotgun (WGS) entry which is preliminary data.</text>
</comment>
<proteinExistence type="predicted"/>
<name>A0ABV5PI38_STRCM</name>
<accession>A0ABV5PI38</accession>
<evidence type="ECO:0000256" key="1">
    <source>
        <dbReference type="SAM" id="SignalP"/>
    </source>
</evidence>
<keyword evidence="3" id="KW-1185">Reference proteome</keyword>
<feature type="chain" id="PRO_5047066241" evidence="1">
    <location>
        <begin position="36"/>
        <end position="91"/>
    </location>
</feature>
<feature type="signal peptide" evidence="1">
    <location>
        <begin position="1"/>
        <end position="35"/>
    </location>
</feature>
<evidence type="ECO:0000313" key="2">
    <source>
        <dbReference type="EMBL" id="MFB9522876.1"/>
    </source>
</evidence>
<dbReference type="EMBL" id="JBHMCR010000015">
    <property type="protein sequence ID" value="MFB9522876.1"/>
    <property type="molecule type" value="Genomic_DNA"/>
</dbReference>
<gene>
    <name evidence="2" type="ORF">ACFFTU_23300</name>
</gene>
<sequence length="91" mass="9203">MPHSPRTALSPAARIAAGLPLLAASLLLTATAAHAAPLPPARSAADAGPCFAVETPPGHVCVPAPKQCFAAPCPQYAFVPATEPYPVPPMR</sequence>
<dbReference type="RefSeq" id="WP_345219464.1">
    <property type="nucleotide sequence ID" value="NZ_BAAAXE010000002.1"/>
</dbReference>